<accession>A0A174GDM5</accession>
<evidence type="ECO:0000313" key="2">
    <source>
        <dbReference type="EMBL" id="CUO59627.1"/>
    </source>
</evidence>
<organism evidence="2 3">
    <name type="scientific">Bacteroides finegoldii</name>
    <dbReference type="NCBI Taxonomy" id="338188"/>
    <lineage>
        <taxon>Bacteria</taxon>
        <taxon>Pseudomonadati</taxon>
        <taxon>Bacteroidota</taxon>
        <taxon>Bacteroidia</taxon>
        <taxon>Bacteroidales</taxon>
        <taxon>Bacteroidaceae</taxon>
        <taxon>Bacteroides</taxon>
    </lineage>
</organism>
<evidence type="ECO:0008006" key="4">
    <source>
        <dbReference type="Google" id="ProtNLM"/>
    </source>
</evidence>
<protein>
    <recommendedName>
        <fullName evidence="4">DUF4906 domain-containing protein</fullName>
    </recommendedName>
</protein>
<dbReference type="AlphaFoldDB" id="A0A174GDM5"/>
<evidence type="ECO:0000256" key="1">
    <source>
        <dbReference type="SAM" id="SignalP"/>
    </source>
</evidence>
<evidence type="ECO:0000313" key="3">
    <source>
        <dbReference type="Proteomes" id="UP000095517"/>
    </source>
</evidence>
<dbReference type="Proteomes" id="UP000095517">
    <property type="component" value="Unassembled WGS sequence"/>
</dbReference>
<dbReference type="RefSeq" id="WP_187364916.1">
    <property type="nucleotide sequence ID" value="NZ_CABIXA010000012.1"/>
</dbReference>
<name>A0A174GDM5_9BACE</name>
<keyword evidence="1" id="KW-0732">Signal</keyword>
<reference evidence="2 3" key="1">
    <citation type="submission" date="2015-09" db="EMBL/GenBank/DDBJ databases">
        <authorList>
            <consortium name="Pathogen Informatics"/>
        </authorList>
    </citation>
    <scope>NUCLEOTIDE SEQUENCE [LARGE SCALE GENOMIC DNA]</scope>
    <source>
        <strain evidence="2 3">2789STDY5608840</strain>
    </source>
</reference>
<proteinExistence type="predicted"/>
<sequence length="849" mass="95781">MKKYIVYLILCFVSCFIFSCTSVYEKGDTSCIPEGMERLTFKVIVSSSKVVGSNTRSTALEKENEIKDLFVKIGYYDGDHYRNFYSTQNGTIYLDSYKDSIYRASIEVPVGTFRDGDNIYVWANQEYPIDVTSEEELTTPLYMSGIGTIRDRWGGGRDFEADVHLLRGVAKLRTVVRTTKRSVLGSWNININQVETQILHMPSCIRPFAPFETHRNPAANDWWNDVYHRYIDCTLGYLGWWISWENSHLLSSVELPIDDGVNVDKVTETSYDRYIYENWLENESDYDENTNVTALKVRIPLWNNETGENRTIESVIPIKTNDSYRILRNHIYTVDVRVLSLDEVKIFTDMLDWEDVAVTGDIVGGADFDIDKKEITLIKDIADPVKLVKVDCHAPGRLSIRALKSNKTDLMSTTDLQLYCNGITETDKLADNSGIYDLTAAQVMNFYCTTGSVPANYEGGFIEISSDNVHVVYIPIGSLDTFIPLDTEGTANSYIADRGAASYSFIATIMGNGANGIIDEGKFEDAMGNILTKAAGADIHPLSAKLLWQDTDELVEQVALVNGRVQVKMGRSQGNALIAVYDKANPNAEDAKVLWSWHLWCTAVPQIIEFTVPKTGNEYKMMDRNLGATTITPALWTTQGLHYQWGRKDPFTSPLKNDEKSTTLYNVRSVGSLWKITHEEPLTLAQAINNPDIFINRTWSDDTWCTKTSDSETTEMRYVWGNPEGTIADYPSSTIKTIYDPCPVGYKISPFDAFFIFNESGVNMNGVTAYVEDKMIFLPITCTPDWAVSPATSGMYWSSSIFGRRSDDFYWQKMGALLYFYPKGTGINKLNTTLWLGFVQAGSIRCVKE</sequence>
<dbReference type="EMBL" id="CYZH01000012">
    <property type="protein sequence ID" value="CUO59627.1"/>
    <property type="molecule type" value="Genomic_DNA"/>
</dbReference>
<feature type="chain" id="PRO_5008022450" description="DUF4906 domain-containing protein" evidence="1">
    <location>
        <begin position="26"/>
        <end position="849"/>
    </location>
</feature>
<dbReference type="STRING" id="338188.ERS852397_02359"/>
<feature type="signal peptide" evidence="1">
    <location>
        <begin position="1"/>
        <end position="25"/>
    </location>
</feature>
<dbReference type="PROSITE" id="PS51257">
    <property type="entry name" value="PROKAR_LIPOPROTEIN"/>
    <property type="match status" value="1"/>
</dbReference>
<gene>
    <name evidence="2" type="ORF">ERS852397_02359</name>
</gene>